<dbReference type="eggNOG" id="ENOG502RFDS">
    <property type="taxonomic scope" value="Eukaryota"/>
</dbReference>
<sequence>MAVALTPQFTLRAVSFSEMNPIKLLTPLLVMELAVVFVAATPGATPTPVNGPIYYGRPNNGGYPYTTPPPVATKPSKNETETPTPVNGPIYYGRPNNGGYPYTTPPPVATKPSKNETETPTPVNGPIYYGRPNNGGYPYTTPTPQTIKEN</sequence>
<dbReference type="VEuPathDB" id="FungiDB:KRP23_9229"/>
<dbReference type="VEuPathDB" id="FungiDB:KRP22_1763"/>
<dbReference type="STRING" id="164328.H3H7T0"/>
<dbReference type="InParanoid" id="H3H7T0"/>
<name>H3H7T0_PHYRM</name>
<feature type="compositionally biased region" description="Low complexity" evidence="1">
    <location>
        <begin position="124"/>
        <end position="150"/>
    </location>
</feature>
<feature type="compositionally biased region" description="Low complexity" evidence="1">
    <location>
        <begin position="87"/>
        <end position="102"/>
    </location>
</feature>
<reference evidence="2" key="2">
    <citation type="submission" date="2015-06" db="UniProtKB">
        <authorList>
            <consortium name="EnsemblProtists"/>
        </authorList>
    </citation>
    <scope>IDENTIFICATION</scope>
    <source>
        <strain evidence="2">Pr102</strain>
    </source>
</reference>
<accession>H3H7T0</accession>
<dbReference type="Proteomes" id="UP000005238">
    <property type="component" value="Unassembled WGS sequence"/>
</dbReference>
<evidence type="ECO:0000313" key="2">
    <source>
        <dbReference type="EnsemblProtists" id="Phyra86812"/>
    </source>
</evidence>
<dbReference type="HOGENOM" id="CLU_161021_0_0_1"/>
<evidence type="ECO:0000313" key="3">
    <source>
        <dbReference type="Proteomes" id="UP000005238"/>
    </source>
</evidence>
<proteinExistence type="predicted"/>
<protein>
    <submittedName>
        <fullName evidence="2">Uncharacterized protein</fullName>
    </submittedName>
</protein>
<reference evidence="3" key="1">
    <citation type="journal article" date="2006" name="Science">
        <title>Phytophthora genome sequences uncover evolutionary origins and mechanisms of pathogenesis.</title>
        <authorList>
            <person name="Tyler B.M."/>
            <person name="Tripathy S."/>
            <person name="Zhang X."/>
            <person name="Dehal P."/>
            <person name="Jiang R.H."/>
            <person name="Aerts A."/>
            <person name="Arredondo F.D."/>
            <person name="Baxter L."/>
            <person name="Bensasson D."/>
            <person name="Beynon J.L."/>
            <person name="Chapman J."/>
            <person name="Damasceno C.M."/>
            <person name="Dorrance A.E."/>
            <person name="Dou D."/>
            <person name="Dickerman A.W."/>
            <person name="Dubchak I.L."/>
            <person name="Garbelotto M."/>
            <person name="Gijzen M."/>
            <person name="Gordon S.G."/>
            <person name="Govers F."/>
            <person name="Grunwald N.J."/>
            <person name="Huang W."/>
            <person name="Ivors K.L."/>
            <person name="Jones R.W."/>
            <person name="Kamoun S."/>
            <person name="Krampis K."/>
            <person name="Lamour K.H."/>
            <person name="Lee M.K."/>
            <person name="McDonald W.H."/>
            <person name="Medina M."/>
            <person name="Meijer H.J."/>
            <person name="Nordberg E.K."/>
            <person name="Maclean D.J."/>
            <person name="Ospina-Giraldo M.D."/>
            <person name="Morris P.F."/>
            <person name="Phuntumart V."/>
            <person name="Putnam N.H."/>
            <person name="Rash S."/>
            <person name="Rose J.K."/>
            <person name="Sakihama Y."/>
            <person name="Salamov A.A."/>
            <person name="Savidor A."/>
            <person name="Scheuring C.F."/>
            <person name="Smith B.M."/>
            <person name="Sobral B.W."/>
            <person name="Terry A."/>
            <person name="Torto-Alalibo T.A."/>
            <person name="Win J."/>
            <person name="Xu Z."/>
            <person name="Zhang H."/>
            <person name="Grigoriev I.V."/>
            <person name="Rokhsar D.S."/>
            <person name="Boore J.L."/>
        </authorList>
    </citation>
    <scope>NUCLEOTIDE SEQUENCE [LARGE SCALE GENOMIC DNA]</scope>
    <source>
        <strain evidence="3">Pr102</strain>
    </source>
</reference>
<organism evidence="2 3">
    <name type="scientific">Phytophthora ramorum</name>
    <name type="common">Sudden oak death agent</name>
    <dbReference type="NCBI Taxonomy" id="164328"/>
    <lineage>
        <taxon>Eukaryota</taxon>
        <taxon>Sar</taxon>
        <taxon>Stramenopiles</taxon>
        <taxon>Oomycota</taxon>
        <taxon>Peronosporomycetes</taxon>
        <taxon>Peronosporales</taxon>
        <taxon>Peronosporaceae</taxon>
        <taxon>Phytophthora</taxon>
    </lineage>
</organism>
<dbReference type="AlphaFoldDB" id="H3H7T0"/>
<evidence type="ECO:0000256" key="1">
    <source>
        <dbReference type="SAM" id="MobiDB-lite"/>
    </source>
</evidence>
<keyword evidence="3" id="KW-1185">Reference proteome</keyword>
<feature type="region of interest" description="Disordered" evidence="1">
    <location>
        <begin position="58"/>
        <end position="150"/>
    </location>
</feature>
<dbReference type="EnsemblProtists" id="Phyra86812">
    <property type="protein sequence ID" value="Phyra86812"/>
    <property type="gene ID" value="Phyra86812"/>
</dbReference>
<dbReference type="EMBL" id="DS567185">
    <property type="status" value="NOT_ANNOTATED_CDS"/>
    <property type="molecule type" value="Genomic_DNA"/>
</dbReference>